<dbReference type="Gene3D" id="1.10.287.130">
    <property type="match status" value="1"/>
</dbReference>
<dbReference type="Gene3D" id="3.30.565.10">
    <property type="entry name" value="Histidine kinase-like ATPase, C-terminal domain"/>
    <property type="match status" value="1"/>
</dbReference>
<feature type="domain" description="Histidine phosphotransferase ChpT C-terminal" evidence="1">
    <location>
        <begin position="84"/>
        <end position="202"/>
    </location>
</feature>
<organism evidence="2 3">
    <name type="scientific">[Roseibacterium] beibuensis</name>
    <dbReference type="NCBI Taxonomy" id="1193142"/>
    <lineage>
        <taxon>Bacteria</taxon>
        <taxon>Pseudomonadati</taxon>
        <taxon>Pseudomonadota</taxon>
        <taxon>Alphaproteobacteria</taxon>
        <taxon>Rhodobacterales</taxon>
        <taxon>Roseobacteraceae</taxon>
        <taxon>Roseicyclus</taxon>
    </lineage>
</organism>
<dbReference type="InterPro" id="IPR036890">
    <property type="entry name" value="HATPase_C_sf"/>
</dbReference>
<proteinExistence type="predicted"/>
<dbReference type="Proteomes" id="UP001499910">
    <property type="component" value="Unassembled WGS sequence"/>
</dbReference>
<gene>
    <name evidence="2" type="ORF">GCM10023209_35500</name>
</gene>
<dbReference type="RefSeq" id="WP_259554134.1">
    <property type="nucleotide sequence ID" value="NZ_BAABHW010000007.1"/>
</dbReference>
<evidence type="ECO:0000259" key="1">
    <source>
        <dbReference type="Pfam" id="PF10090"/>
    </source>
</evidence>
<keyword evidence="3" id="KW-1185">Reference proteome</keyword>
<dbReference type="InterPro" id="IPR018762">
    <property type="entry name" value="ChpT_C"/>
</dbReference>
<evidence type="ECO:0000313" key="3">
    <source>
        <dbReference type="Proteomes" id="UP001499910"/>
    </source>
</evidence>
<dbReference type="EMBL" id="BAABHW010000007">
    <property type="protein sequence ID" value="GAA5081128.1"/>
    <property type="molecule type" value="Genomic_DNA"/>
</dbReference>
<comment type="caution">
    <text evidence="2">The sequence shown here is derived from an EMBL/GenBank/DDBJ whole genome shotgun (WGS) entry which is preliminary data.</text>
</comment>
<dbReference type="Pfam" id="PF10090">
    <property type="entry name" value="HPTransfase"/>
    <property type="match status" value="1"/>
</dbReference>
<accession>A0ABP9LQF3</accession>
<sequence>MMDDHSHTVHPTQTLAELIGSRLCHDLSNPLGAIGNGVELIEMTGAADGPEMELIRDAVADAQARVRFFRLAFGAAGPDQVTSTREAAAALTGYHRAGRIDSSWNVAPDLSRRDVKLAFLMVLCAESALPMGAELEVSHTASGQWQLRAEAPRVAMDEALWSVLRFGPSAAGRALRPAEAQFLALHVLAETLGVTINYVAEEGGLRMSTT</sequence>
<name>A0ABP9LQF3_9RHOB</name>
<protein>
    <recommendedName>
        <fullName evidence="1">Histidine phosphotransferase ChpT C-terminal domain-containing protein</fullName>
    </recommendedName>
</protein>
<reference evidence="3" key="1">
    <citation type="journal article" date="2019" name="Int. J. Syst. Evol. Microbiol.">
        <title>The Global Catalogue of Microorganisms (GCM) 10K type strain sequencing project: providing services to taxonomists for standard genome sequencing and annotation.</title>
        <authorList>
            <consortium name="The Broad Institute Genomics Platform"/>
            <consortium name="The Broad Institute Genome Sequencing Center for Infectious Disease"/>
            <person name="Wu L."/>
            <person name="Ma J."/>
        </authorList>
    </citation>
    <scope>NUCLEOTIDE SEQUENCE [LARGE SCALE GENOMIC DNA]</scope>
    <source>
        <strain evidence="3">JCM 18015</strain>
    </source>
</reference>
<evidence type="ECO:0000313" key="2">
    <source>
        <dbReference type="EMBL" id="GAA5081128.1"/>
    </source>
</evidence>